<keyword evidence="1" id="KW-0472">Membrane</keyword>
<keyword evidence="1" id="KW-0812">Transmembrane</keyword>
<dbReference type="GO" id="GO:0019645">
    <property type="term" value="P:anaerobic electron transport chain"/>
    <property type="evidence" value="ECO:0007669"/>
    <property type="project" value="InterPro"/>
</dbReference>
<accession>A0A9Q3ZRD1</accession>
<dbReference type="InterPro" id="IPR007059">
    <property type="entry name" value="DmsC"/>
</dbReference>
<dbReference type="PANTHER" id="PTHR38095">
    <property type="entry name" value="ANAEROBIC DIMETHYL SULFOXIDE REDUCTASE CHAIN YNFH"/>
    <property type="match status" value="1"/>
</dbReference>
<dbReference type="Pfam" id="PF04976">
    <property type="entry name" value="DmsC"/>
    <property type="match status" value="1"/>
</dbReference>
<dbReference type="GO" id="GO:0009389">
    <property type="term" value="F:dimethyl sulfoxide reductase activity"/>
    <property type="evidence" value="ECO:0007669"/>
    <property type="project" value="TreeGrafter"/>
</dbReference>
<comment type="caution">
    <text evidence="2">The sequence shown here is derived from an EMBL/GenBank/DDBJ whole genome shotgun (WGS) entry which is preliminary data.</text>
</comment>
<dbReference type="AlphaFoldDB" id="A0A9Q3ZRD1"/>
<evidence type="ECO:0000313" key="2">
    <source>
        <dbReference type="EMBL" id="MCE8539297.1"/>
    </source>
</evidence>
<dbReference type="EMBL" id="JAGQAF010000012">
    <property type="protein sequence ID" value="MCE8539297.1"/>
    <property type="molecule type" value="Genomic_DNA"/>
</dbReference>
<protein>
    <submittedName>
        <fullName evidence="2">Dimethyl sulfoxide reductase anchor subunit</fullName>
        <ecNumber evidence="2">1.8.5.3</ecNumber>
    </submittedName>
</protein>
<reference evidence="2" key="1">
    <citation type="journal article" date="2021" name="Environ. Microbiol.">
        <title>Cryptic niche differentiation of novel sediment ecotypes of Rugeria pomeroyi correlates with nitrate respiration.</title>
        <authorList>
            <person name="Lin X."/>
            <person name="McNichol J."/>
            <person name="Chu X."/>
            <person name="Qian Y."/>
            <person name="Luo H."/>
        </authorList>
    </citation>
    <scope>NUCLEOTIDE SEQUENCE</scope>
    <source>
        <strain evidence="2">SZCCDBB064</strain>
    </source>
</reference>
<dbReference type="GO" id="GO:0005886">
    <property type="term" value="C:plasma membrane"/>
    <property type="evidence" value="ECO:0007669"/>
    <property type="project" value="TreeGrafter"/>
</dbReference>
<dbReference type="Proteomes" id="UP000813672">
    <property type="component" value="Unassembled WGS sequence"/>
</dbReference>
<feature type="transmembrane region" description="Helical" evidence="1">
    <location>
        <begin position="106"/>
        <end position="127"/>
    </location>
</feature>
<keyword evidence="1" id="KW-1133">Transmembrane helix</keyword>
<sequence>MHPAPSVIIFTTLSGLGFGLLAFLGLGLPDVSGWVAFVFFAIAFGLAVGGLLASTFHLGRPERAWKAFRQWRTSWLSREGCAAVAALLVMGLYAIGVIFLDQRWSVLGWLGAALSLGTVFTTSMIYAQLKTIPRWNMNLTPAMFLSFSLAGGALLAGQSAAAIVLLLIAGAVQLAYWKQGDTALANSGTNIGTATGLGSRGTVRAFEPPHTGSNYLLREFVHVVGRKHAAKLRMLALGFGFVLPLALLLVPMHDVVVKHLLALIAVIAHLIGIATSRWLFFAQAEHVVGLYYGKR</sequence>
<dbReference type="RefSeq" id="WP_234221285.1">
    <property type="nucleotide sequence ID" value="NZ_JAGQAF010000012.1"/>
</dbReference>
<dbReference type="PANTHER" id="PTHR38095:SF1">
    <property type="entry name" value="ANAEROBIC DIMETHYL SULFOXIDE REDUCTASE CHAIN YNFH"/>
    <property type="match status" value="1"/>
</dbReference>
<feature type="transmembrane region" description="Helical" evidence="1">
    <location>
        <begin position="80"/>
        <end position="100"/>
    </location>
</feature>
<feature type="transmembrane region" description="Helical" evidence="1">
    <location>
        <begin position="7"/>
        <end position="28"/>
    </location>
</feature>
<proteinExistence type="predicted"/>
<organism evidence="2 3">
    <name type="scientific">Ruegeria pomeroyi</name>
    <dbReference type="NCBI Taxonomy" id="89184"/>
    <lineage>
        <taxon>Bacteria</taxon>
        <taxon>Pseudomonadati</taxon>
        <taxon>Pseudomonadota</taxon>
        <taxon>Alphaproteobacteria</taxon>
        <taxon>Rhodobacterales</taxon>
        <taxon>Roseobacteraceae</taxon>
        <taxon>Ruegeria</taxon>
    </lineage>
</organism>
<dbReference type="EC" id="1.8.5.3" evidence="2"/>
<name>A0A9Q3ZRD1_9RHOB</name>
<evidence type="ECO:0000313" key="3">
    <source>
        <dbReference type="Proteomes" id="UP000813672"/>
    </source>
</evidence>
<keyword evidence="2" id="KW-0560">Oxidoreductase</keyword>
<feature type="transmembrane region" description="Helical" evidence="1">
    <location>
        <begin position="34"/>
        <end position="59"/>
    </location>
</feature>
<feature type="transmembrane region" description="Helical" evidence="1">
    <location>
        <begin position="259"/>
        <end position="280"/>
    </location>
</feature>
<evidence type="ECO:0000256" key="1">
    <source>
        <dbReference type="SAM" id="Phobius"/>
    </source>
</evidence>
<dbReference type="GO" id="GO:0009390">
    <property type="term" value="C:dimethyl sulfoxide reductase complex"/>
    <property type="evidence" value="ECO:0007669"/>
    <property type="project" value="TreeGrafter"/>
</dbReference>
<gene>
    <name evidence="2" type="ORF">KBY27_17715</name>
</gene>
<feature type="transmembrane region" description="Helical" evidence="1">
    <location>
        <begin position="234"/>
        <end position="253"/>
    </location>
</feature>